<keyword evidence="2" id="KW-1185">Reference proteome</keyword>
<organism evidence="1 2">
    <name type="scientific">Gomphillus americanus</name>
    <dbReference type="NCBI Taxonomy" id="1940652"/>
    <lineage>
        <taxon>Eukaryota</taxon>
        <taxon>Fungi</taxon>
        <taxon>Dikarya</taxon>
        <taxon>Ascomycota</taxon>
        <taxon>Pezizomycotina</taxon>
        <taxon>Lecanoromycetes</taxon>
        <taxon>OSLEUM clade</taxon>
        <taxon>Ostropomycetidae</taxon>
        <taxon>Ostropales</taxon>
        <taxon>Graphidaceae</taxon>
        <taxon>Gomphilloideae</taxon>
        <taxon>Gomphillus</taxon>
    </lineage>
</organism>
<protein>
    <submittedName>
        <fullName evidence="1">Uncharacterized protein</fullName>
    </submittedName>
</protein>
<reference evidence="1" key="1">
    <citation type="submission" date="2021-03" db="EMBL/GenBank/DDBJ databases">
        <authorList>
            <person name="Tagirdzhanova G."/>
        </authorList>
    </citation>
    <scope>NUCLEOTIDE SEQUENCE</scope>
</reference>
<gene>
    <name evidence="1" type="ORF">GOMPHAMPRED_007195</name>
</gene>
<dbReference type="AlphaFoldDB" id="A0A8H3EUZ1"/>
<dbReference type="OrthoDB" id="4483229at2759"/>
<dbReference type="Proteomes" id="UP000664169">
    <property type="component" value="Unassembled WGS sequence"/>
</dbReference>
<proteinExistence type="predicted"/>
<evidence type="ECO:0000313" key="2">
    <source>
        <dbReference type="Proteomes" id="UP000664169"/>
    </source>
</evidence>
<dbReference type="EMBL" id="CAJPDQ010000006">
    <property type="protein sequence ID" value="CAF9910828.1"/>
    <property type="molecule type" value="Genomic_DNA"/>
</dbReference>
<name>A0A8H3EUZ1_9LECA</name>
<evidence type="ECO:0000313" key="1">
    <source>
        <dbReference type="EMBL" id="CAF9910828.1"/>
    </source>
</evidence>
<comment type="caution">
    <text evidence="1">The sequence shown here is derived from an EMBL/GenBank/DDBJ whole genome shotgun (WGS) entry which is preliminary data.</text>
</comment>
<accession>A0A8H3EUZ1</accession>
<sequence>MVDTYDSSLSSGCELYYVFCQVSIDSEKIHILDDIILDSRRGLAHIDKGAKSSALLFLNSLPPETIIESGSHVPMQPFPGYPWAGRSLDEIYEYFKEIIGDGFAEHNFAVVDKRTLEDGTVLLCSDSDGSLAKVRADGYSSLHTMVPDEMGTKPLRDYGSNFVVTEEYIMADDLEYLAGVQAKVARGEALKDIEKRLTGLENGTAD</sequence>